<dbReference type="OrthoDB" id="2024314at2"/>
<keyword evidence="2" id="KW-0233">DNA recombination</keyword>
<keyword evidence="5" id="KW-1185">Reference proteome</keyword>
<organism evidence="4 5">
    <name type="scientific">Acetatifactor muris</name>
    <dbReference type="NCBI Taxonomy" id="879566"/>
    <lineage>
        <taxon>Bacteria</taxon>
        <taxon>Bacillati</taxon>
        <taxon>Bacillota</taxon>
        <taxon>Clostridia</taxon>
        <taxon>Lachnospirales</taxon>
        <taxon>Lachnospiraceae</taxon>
        <taxon>Acetatifactor</taxon>
    </lineage>
</organism>
<dbReference type="InterPro" id="IPR025827">
    <property type="entry name" value="Zn_ribbon_recom_dom"/>
</dbReference>
<dbReference type="Gene3D" id="3.90.1750.20">
    <property type="entry name" value="Putative Large Serine Recombinase, Chain B, Domain 2"/>
    <property type="match status" value="1"/>
</dbReference>
<feature type="domain" description="Recombinase" evidence="3">
    <location>
        <begin position="16"/>
        <end position="162"/>
    </location>
</feature>
<evidence type="ECO:0000256" key="2">
    <source>
        <dbReference type="ARBA" id="ARBA00023172"/>
    </source>
</evidence>
<evidence type="ECO:0000256" key="1">
    <source>
        <dbReference type="ARBA" id="ARBA00023125"/>
    </source>
</evidence>
<name>A0A2K4ZIE5_9FIRM</name>
<accession>A0A2K4ZIE5</accession>
<dbReference type="PROSITE" id="PS51737">
    <property type="entry name" value="RECOMBINASE_DNA_BIND"/>
    <property type="match status" value="1"/>
</dbReference>
<dbReference type="AlphaFoldDB" id="A0A2K4ZIE5"/>
<dbReference type="InterPro" id="IPR050639">
    <property type="entry name" value="SSR_resolvase"/>
</dbReference>
<reference evidence="4 5" key="1">
    <citation type="submission" date="2018-01" db="EMBL/GenBank/DDBJ databases">
        <authorList>
            <person name="Gaut B.S."/>
            <person name="Morton B.R."/>
            <person name="Clegg M.T."/>
            <person name="Duvall M.R."/>
        </authorList>
    </citation>
    <scope>NUCLEOTIDE SEQUENCE [LARGE SCALE GENOMIC DNA]</scope>
    <source>
        <strain evidence="4">GP69</strain>
    </source>
</reference>
<keyword evidence="1" id="KW-0238">DNA-binding</keyword>
<evidence type="ECO:0000313" key="4">
    <source>
        <dbReference type="EMBL" id="SOY30249.1"/>
    </source>
</evidence>
<dbReference type="InterPro" id="IPR038109">
    <property type="entry name" value="DNA_bind_recomb_sf"/>
</dbReference>
<sequence>MTTKARAGIYHSTVPPFGYRKSPEDSHKLIPDAETAPIVRRMYELAVQGKGYKAIGNVLKRERIPIPAYWHHIRGERTWAGFQGEGHISNYMWNETTIKWILSHEVYIGSLVAQKQSKLFKVGKNYVKPKDEWVVVKDIFEPIVDLELWERVQEVNGKRRRMCKAKREPSIFSGIAYCPDCGRRISFFPERTSKNNPEKTYFGSCQNYKANGPDGCTPHRIKEQDLYDIVLKDIREWAAMALADEQAVLGRVMEQQQLNSTVDYGLIEGKKRTIGKRLEEIDKVISRLYEDYALGRLAGTSIDNLMPKYQREQEELGKQLSALQEQSAEHDSTEQNAEKWISLIRQYSDLKELNSCIIDELITKILVGDKRRVNGEKVQSIEIHYRFIGNLTDSGNGETIQ</sequence>
<dbReference type="RefSeq" id="WP_103240305.1">
    <property type="nucleotide sequence ID" value="NZ_JANJZD010000013.1"/>
</dbReference>
<dbReference type="EMBL" id="OFSM01000014">
    <property type="protein sequence ID" value="SOY30249.1"/>
    <property type="molecule type" value="Genomic_DNA"/>
</dbReference>
<dbReference type="GO" id="GO:0000150">
    <property type="term" value="F:DNA strand exchange activity"/>
    <property type="evidence" value="ECO:0007669"/>
    <property type="project" value="InterPro"/>
</dbReference>
<protein>
    <submittedName>
        <fullName evidence="4">Recombinase</fullName>
    </submittedName>
</protein>
<proteinExistence type="predicted"/>
<dbReference type="InterPro" id="IPR025378">
    <property type="entry name" value="DUF4368"/>
</dbReference>
<dbReference type="PANTHER" id="PTHR30461:SF2">
    <property type="entry name" value="SERINE RECOMBINASE PINE-RELATED"/>
    <property type="match status" value="1"/>
</dbReference>
<gene>
    <name evidence="4" type="ORF">AMURIS_02974</name>
</gene>
<dbReference type="GO" id="GO:0003677">
    <property type="term" value="F:DNA binding"/>
    <property type="evidence" value="ECO:0007669"/>
    <property type="project" value="UniProtKB-KW"/>
</dbReference>
<dbReference type="PANTHER" id="PTHR30461">
    <property type="entry name" value="DNA-INVERTASE FROM LAMBDOID PROPHAGE"/>
    <property type="match status" value="1"/>
</dbReference>
<dbReference type="Pfam" id="PF13408">
    <property type="entry name" value="Zn_ribbon_recom"/>
    <property type="match status" value="1"/>
</dbReference>
<dbReference type="Pfam" id="PF14287">
    <property type="entry name" value="DUF4368"/>
    <property type="match status" value="1"/>
</dbReference>
<dbReference type="InterPro" id="IPR011109">
    <property type="entry name" value="DNA_bind_recombinase_dom"/>
</dbReference>
<dbReference type="Proteomes" id="UP000236311">
    <property type="component" value="Unassembled WGS sequence"/>
</dbReference>
<evidence type="ECO:0000259" key="3">
    <source>
        <dbReference type="PROSITE" id="PS51737"/>
    </source>
</evidence>
<evidence type="ECO:0000313" key="5">
    <source>
        <dbReference type="Proteomes" id="UP000236311"/>
    </source>
</evidence>
<dbReference type="Pfam" id="PF07508">
    <property type="entry name" value="Recombinase"/>
    <property type="match status" value="1"/>
</dbReference>